<dbReference type="InterPro" id="IPR052370">
    <property type="entry name" value="Meta-cleavage_hydrolase"/>
</dbReference>
<organism evidence="2 3">
    <name type="scientific">Ceratodon purpureus</name>
    <name type="common">Fire moss</name>
    <name type="synonym">Dicranum purpureum</name>
    <dbReference type="NCBI Taxonomy" id="3225"/>
    <lineage>
        <taxon>Eukaryota</taxon>
        <taxon>Viridiplantae</taxon>
        <taxon>Streptophyta</taxon>
        <taxon>Embryophyta</taxon>
        <taxon>Bryophyta</taxon>
        <taxon>Bryophytina</taxon>
        <taxon>Bryopsida</taxon>
        <taxon>Dicranidae</taxon>
        <taxon>Pseudoditrichales</taxon>
        <taxon>Ditrichaceae</taxon>
        <taxon>Ceratodon</taxon>
    </lineage>
</organism>
<dbReference type="Proteomes" id="UP000822688">
    <property type="component" value="Chromosome 11"/>
</dbReference>
<dbReference type="Gene3D" id="3.40.50.1820">
    <property type="entry name" value="alpha/beta hydrolase"/>
    <property type="match status" value="1"/>
</dbReference>
<protein>
    <recommendedName>
        <fullName evidence="1">AB hydrolase-1 domain-containing protein</fullName>
    </recommendedName>
</protein>
<evidence type="ECO:0000259" key="1">
    <source>
        <dbReference type="Pfam" id="PF00561"/>
    </source>
</evidence>
<gene>
    <name evidence="2" type="ORF">KC19_11G144400</name>
</gene>
<dbReference type="PANTHER" id="PTHR43139">
    <property type="entry name" value="SI:DKEY-122A22.2"/>
    <property type="match status" value="1"/>
</dbReference>
<dbReference type="PANTHER" id="PTHR43139:SF62">
    <property type="entry name" value="AB HYDROLASE-1 DOMAIN-CONTAINING PROTEIN"/>
    <property type="match status" value="1"/>
</dbReference>
<dbReference type="AlphaFoldDB" id="A0A8T0GGF6"/>
<dbReference type="SUPFAM" id="SSF53474">
    <property type="entry name" value="alpha/beta-Hydrolases"/>
    <property type="match status" value="1"/>
</dbReference>
<accession>A0A8T0GGF6</accession>
<name>A0A8T0GGF6_CERPU</name>
<evidence type="ECO:0000313" key="3">
    <source>
        <dbReference type="Proteomes" id="UP000822688"/>
    </source>
</evidence>
<evidence type="ECO:0000313" key="2">
    <source>
        <dbReference type="EMBL" id="KAG0557627.1"/>
    </source>
</evidence>
<dbReference type="EMBL" id="CM026432">
    <property type="protein sequence ID" value="KAG0557627.1"/>
    <property type="molecule type" value="Genomic_DNA"/>
</dbReference>
<sequence length="319" mass="35918">MGVGSFFVDMKMSYVKQQYRAHGMKSEMVEVDDGATVIRCWVPWQQPESGVWSAGQSDKPVVLFLHDFVADGTLNWENQIGAFTKDFNVYVPDLVFFGGSSSTRSERTEAFQAECMVKMLHALEVYNEVTVVGAGYGGLVAFWMSHLYPKLVEKVLFIATGTHMSRTSQKPLLAEFDYDHVSELLLPTTVKGLRNLASVATSKRVYRLPKFVCKAVLQYFFDKQRHEKIDLLEKMVCGAQKAPPLPQLMQEKSLIIWGENDQMTSLELALKLKLHLGNGTDLVVLNKCGHFPHLENPSTFNRILSNFLNSSSSCDPAHR</sequence>
<reference evidence="2 3" key="1">
    <citation type="submission" date="2020-06" db="EMBL/GenBank/DDBJ databases">
        <title>WGS assembly of Ceratodon purpureus strain R40.</title>
        <authorList>
            <person name="Carey S.B."/>
            <person name="Jenkins J."/>
            <person name="Shu S."/>
            <person name="Lovell J.T."/>
            <person name="Sreedasyam A."/>
            <person name="Maumus F."/>
            <person name="Tiley G.P."/>
            <person name="Fernandez-Pozo N."/>
            <person name="Barry K."/>
            <person name="Chen C."/>
            <person name="Wang M."/>
            <person name="Lipzen A."/>
            <person name="Daum C."/>
            <person name="Saski C.A."/>
            <person name="Payton A.C."/>
            <person name="Mcbreen J.C."/>
            <person name="Conrad R.E."/>
            <person name="Kollar L.M."/>
            <person name="Olsson S."/>
            <person name="Huttunen S."/>
            <person name="Landis J.B."/>
            <person name="Wickett N.J."/>
            <person name="Johnson M.G."/>
            <person name="Rensing S.A."/>
            <person name="Grimwood J."/>
            <person name="Schmutz J."/>
            <person name="Mcdaniel S.F."/>
        </authorList>
    </citation>
    <scope>NUCLEOTIDE SEQUENCE [LARGE SCALE GENOMIC DNA]</scope>
    <source>
        <strain evidence="2 3">R40</strain>
    </source>
</reference>
<comment type="caution">
    <text evidence="2">The sequence shown here is derived from an EMBL/GenBank/DDBJ whole genome shotgun (WGS) entry which is preliminary data.</text>
</comment>
<keyword evidence="3" id="KW-1185">Reference proteome</keyword>
<dbReference type="Pfam" id="PF00561">
    <property type="entry name" value="Abhydrolase_1"/>
    <property type="match status" value="1"/>
</dbReference>
<proteinExistence type="predicted"/>
<dbReference type="InterPro" id="IPR029058">
    <property type="entry name" value="AB_hydrolase_fold"/>
</dbReference>
<dbReference type="PRINTS" id="PR00111">
    <property type="entry name" value="ABHYDROLASE"/>
</dbReference>
<dbReference type="InterPro" id="IPR000073">
    <property type="entry name" value="AB_hydrolase_1"/>
</dbReference>
<feature type="domain" description="AB hydrolase-1" evidence="1">
    <location>
        <begin position="60"/>
        <end position="297"/>
    </location>
</feature>